<evidence type="ECO:0000256" key="1">
    <source>
        <dbReference type="SAM" id="MobiDB-lite"/>
    </source>
</evidence>
<name>A0A2A9PAY0_OPHUN</name>
<sequence length="191" mass="22154">MDARLTGPSFDKPVPLPPKTDAQKASIVIQNRRREYLNRHPSYLDIPDHELADALLYERLITRFQTKEEREAEDLAKGYDQVVQAHAARHEASSHPQDTWTGTLGAQDPWTVGVVNKDHGRRLWREYVRERFIRGADDEFHYPAVDKNEDLDTQAAKEAEEKWFNDEEPAWTVDNKDDKGQRRGETGVQDF</sequence>
<dbReference type="AlphaFoldDB" id="A0A2A9PAY0"/>
<feature type="compositionally biased region" description="Basic and acidic residues" evidence="1">
    <location>
        <begin position="174"/>
        <end position="185"/>
    </location>
</feature>
<protein>
    <recommendedName>
        <fullName evidence="2">CCD97-like C-terminal domain-containing protein</fullName>
    </recommendedName>
</protein>
<gene>
    <name evidence="3" type="ORF">XA68_14318</name>
</gene>
<dbReference type="Pfam" id="PF09747">
    <property type="entry name" value="CCD97-like_C"/>
    <property type="match status" value="2"/>
</dbReference>
<evidence type="ECO:0000313" key="4">
    <source>
        <dbReference type="Proteomes" id="UP000037136"/>
    </source>
</evidence>
<reference evidence="3 4" key="2">
    <citation type="journal article" date="2017" name="Sci. Rep.">
        <title>Ant-infecting Ophiocordyceps genomes reveal a high diversity of potential behavioral manipulation genes and a possible major role for enterotoxins.</title>
        <authorList>
            <person name="de Bekker C."/>
            <person name="Ohm R.A."/>
            <person name="Evans H.C."/>
            <person name="Brachmann A."/>
            <person name="Hughes D.P."/>
        </authorList>
    </citation>
    <scope>NUCLEOTIDE SEQUENCE [LARGE SCALE GENOMIC DNA]</scope>
    <source>
        <strain evidence="3 4">SC16a</strain>
    </source>
</reference>
<dbReference type="InterPro" id="IPR018613">
    <property type="entry name" value="Ccdc97-like"/>
</dbReference>
<dbReference type="OrthoDB" id="333176at2759"/>
<feature type="domain" description="CCD97-like C-terminal" evidence="2">
    <location>
        <begin position="106"/>
        <end position="167"/>
    </location>
</feature>
<keyword evidence="4" id="KW-1185">Reference proteome</keyword>
<feature type="region of interest" description="Disordered" evidence="1">
    <location>
        <begin position="145"/>
        <end position="191"/>
    </location>
</feature>
<proteinExistence type="predicted"/>
<feature type="region of interest" description="Disordered" evidence="1">
    <location>
        <begin position="1"/>
        <end position="22"/>
    </location>
</feature>
<dbReference type="InterPro" id="IPR040233">
    <property type="entry name" value="CCD97-like_C"/>
</dbReference>
<dbReference type="PANTHER" id="PTHR31840">
    <property type="entry name" value="COILED-COIL DOMAIN-CONTAINING PROTEIN 97"/>
    <property type="match status" value="1"/>
</dbReference>
<feature type="domain" description="CCD97-like C-terminal" evidence="2">
    <location>
        <begin position="31"/>
        <end position="86"/>
    </location>
</feature>
<dbReference type="PANTHER" id="PTHR31840:SF1">
    <property type="entry name" value="COILED-COIL DOMAIN-CONTAINING PROTEIN 97"/>
    <property type="match status" value="1"/>
</dbReference>
<dbReference type="Proteomes" id="UP000037136">
    <property type="component" value="Unassembled WGS sequence"/>
</dbReference>
<evidence type="ECO:0000313" key="3">
    <source>
        <dbReference type="EMBL" id="PFH57976.1"/>
    </source>
</evidence>
<comment type="caution">
    <text evidence="3">The sequence shown here is derived from an EMBL/GenBank/DDBJ whole genome shotgun (WGS) entry which is preliminary data.</text>
</comment>
<dbReference type="EMBL" id="LAZP02000343">
    <property type="protein sequence ID" value="PFH57976.1"/>
    <property type="molecule type" value="Genomic_DNA"/>
</dbReference>
<accession>A0A2A9PAY0</accession>
<organism evidence="3 4">
    <name type="scientific">Ophiocordyceps unilateralis</name>
    <name type="common">Zombie-ant fungus</name>
    <name type="synonym">Torrubia unilateralis</name>
    <dbReference type="NCBI Taxonomy" id="268505"/>
    <lineage>
        <taxon>Eukaryota</taxon>
        <taxon>Fungi</taxon>
        <taxon>Dikarya</taxon>
        <taxon>Ascomycota</taxon>
        <taxon>Pezizomycotina</taxon>
        <taxon>Sordariomycetes</taxon>
        <taxon>Hypocreomycetidae</taxon>
        <taxon>Hypocreales</taxon>
        <taxon>Ophiocordycipitaceae</taxon>
        <taxon>Ophiocordyceps</taxon>
    </lineage>
</organism>
<reference evidence="3 4" key="1">
    <citation type="journal article" date="2015" name="BMC Genomics">
        <title>Gene expression during zombie ant biting behavior reflects the complexity underlying fungal parasitic behavioral manipulation.</title>
        <authorList>
            <person name="de Bekker C."/>
            <person name="Ohm R.A."/>
            <person name="Loreto R.G."/>
            <person name="Sebastian A."/>
            <person name="Albert I."/>
            <person name="Merrow M."/>
            <person name="Brachmann A."/>
            <person name="Hughes D.P."/>
        </authorList>
    </citation>
    <scope>NUCLEOTIDE SEQUENCE [LARGE SCALE GENOMIC DNA]</scope>
    <source>
        <strain evidence="3 4">SC16a</strain>
    </source>
</reference>
<feature type="compositionally biased region" description="Basic and acidic residues" evidence="1">
    <location>
        <begin position="145"/>
        <end position="165"/>
    </location>
</feature>
<evidence type="ECO:0000259" key="2">
    <source>
        <dbReference type="Pfam" id="PF09747"/>
    </source>
</evidence>